<keyword evidence="3" id="KW-1185">Reference proteome</keyword>
<feature type="transmembrane region" description="Helical" evidence="1">
    <location>
        <begin position="7"/>
        <end position="24"/>
    </location>
</feature>
<name>A0A822ZA81_NELNU</name>
<keyword evidence="1" id="KW-1133">Transmembrane helix</keyword>
<keyword evidence="1" id="KW-0812">Transmembrane</keyword>
<dbReference type="EMBL" id="DUZY01000005">
    <property type="protein sequence ID" value="DAD41470.1"/>
    <property type="molecule type" value="Genomic_DNA"/>
</dbReference>
<dbReference type="Proteomes" id="UP000607653">
    <property type="component" value="Unassembled WGS sequence"/>
</dbReference>
<feature type="transmembrane region" description="Helical" evidence="1">
    <location>
        <begin position="30"/>
        <end position="50"/>
    </location>
</feature>
<sequence length="52" mass="5613">MKNSEAWVLVMAVVTALVLLPFASTSSFSGTLSLSLSLCFMQIVSCYYVCSL</sequence>
<evidence type="ECO:0000313" key="3">
    <source>
        <dbReference type="Proteomes" id="UP000607653"/>
    </source>
</evidence>
<comment type="caution">
    <text evidence="2">The sequence shown here is derived from an EMBL/GenBank/DDBJ whole genome shotgun (WGS) entry which is preliminary data.</text>
</comment>
<evidence type="ECO:0000256" key="1">
    <source>
        <dbReference type="SAM" id="Phobius"/>
    </source>
</evidence>
<gene>
    <name evidence="2" type="ORF">HUJ06_015793</name>
</gene>
<proteinExistence type="predicted"/>
<reference evidence="2 3" key="1">
    <citation type="journal article" date="2020" name="Mol. Biol. Evol.">
        <title>Distinct Expression and Methylation Patterns for Genes with Different Fates following a Single Whole-Genome Duplication in Flowering Plants.</title>
        <authorList>
            <person name="Shi T."/>
            <person name="Rahmani R.S."/>
            <person name="Gugger P.F."/>
            <person name="Wang M."/>
            <person name="Li H."/>
            <person name="Zhang Y."/>
            <person name="Li Z."/>
            <person name="Wang Q."/>
            <person name="Van de Peer Y."/>
            <person name="Marchal K."/>
            <person name="Chen J."/>
        </authorList>
    </citation>
    <scope>NUCLEOTIDE SEQUENCE [LARGE SCALE GENOMIC DNA]</scope>
    <source>
        <tissue evidence="2">Leaf</tissue>
    </source>
</reference>
<dbReference type="AlphaFoldDB" id="A0A822ZA81"/>
<evidence type="ECO:0000313" key="2">
    <source>
        <dbReference type="EMBL" id="DAD41470.1"/>
    </source>
</evidence>
<protein>
    <submittedName>
        <fullName evidence="2">Uncharacterized protein</fullName>
    </submittedName>
</protein>
<organism evidence="2 3">
    <name type="scientific">Nelumbo nucifera</name>
    <name type="common">Sacred lotus</name>
    <dbReference type="NCBI Taxonomy" id="4432"/>
    <lineage>
        <taxon>Eukaryota</taxon>
        <taxon>Viridiplantae</taxon>
        <taxon>Streptophyta</taxon>
        <taxon>Embryophyta</taxon>
        <taxon>Tracheophyta</taxon>
        <taxon>Spermatophyta</taxon>
        <taxon>Magnoliopsida</taxon>
        <taxon>Proteales</taxon>
        <taxon>Nelumbonaceae</taxon>
        <taxon>Nelumbo</taxon>
    </lineage>
</organism>
<accession>A0A822ZA81</accession>
<keyword evidence="1" id="KW-0472">Membrane</keyword>